<name>A0A5B9FTI9_9FLAO</name>
<keyword evidence="3" id="KW-1185">Reference proteome</keyword>
<organism evidence="2 3">
    <name type="scientific">Flavobacterium alkalisoli</name>
    <dbReference type="NCBI Taxonomy" id="2602769"/>
    <lineage>
        <taxon>Bacteria</taxon>
        <taxon>Pseudomonadati</taxon>
        <taxon>Bacteroidota</taxon>
        <taxon>Flavobacteriia</taxon>
        <taxon>Flavobacteriales</taxon>
        <taxon>Flavobacteriaceae</taxon>
        <taxon>Flavobacterium</taxon>
    </lineage>
</organism>
<reference evidence="2 3" key="1">
    <citation type="submission" date="2019-08" db="EMBL/GenBank/DDBJ databases">
        <title>Flavobacterium alkalisoli sp. nov., isolated from rhizosphere soil of Suaeda salsa.</title>
        <authorList>
            <person name="Sun J.-Q."/>
            <person name="Xu L."/>
        </authorList>
    </citation>
    <scope>NUCLEOTIDE SEQUENCE [LARGE SCALE GENOMIC DNA]</scope>
    <source>
        <strain evidence="2 3">XS-5</strain>
    </source>
</reference>
<keyword evidence="1" id="KW-0812">Transmembrane</keyword>
<keyword evidence="1" id="KW-1133">Transmembrane helix</keyword>
<gene>
    <name evidence="2" type="ORF">FUA48_12250</name>
</gene>
<dbReference type="AlphaFoldDB" id="A0A5B9FTI9"/>
<dbReference type="Proteomes" id="UP000321222">
    <property type="component" value="Chromosome"/>
</dbReference>
<keyword evidence="1" id="KW-0472">Membrane</keyword>
<protein>
    <submittedName>
        <fullName evidence="2">Uncharacterized protein</fullName>
    </submittedName>
</protein>
<sequence length="106" mass="12546">MRKKVKLYIVGFVILLIITDRYIWMHNRTKETWLYESGTYLGDPIANNQDFEITGSTVIFKQNPQKPADANLNRKNSFYFSGCYFGRLFLYDKTNEELVVYSRKSI</sequence>
<evidence type="ECO:0000313" key="2">
    <source>
        <dbReference type="EMBL" id="QEE50320.1"/>
    </source>
</evidence>
<accession>A0A5B9FTI9</accession>
<evidence type="ECO:0000313" key="3">
    <source>
        <dbReference type="Proteomes" id="UP000321222"/>
    </source>
</evidence>
<evidence type="ECO:0000256" key="1">
    <source>
        <dbReference type="SAM" id="Phobius"/>
    </source>
</evidence>
<dbReference type="EMBL" id="CP042831">
    <property type="protein sequence ID" value="QEE50320.1"/>
    <property type="molecule type" value="Genomic_DNA"/>
</dbReference>
<dbReference type="OrthoDB" id="1357847at2"/>
<dbReference type="KEGG" id="fak:FUA48_12250"/>
<proteinExistence type="predicted"/>
<feature type="transmembrane region" description="Helical" evidence="1">
    <location>
        <begin position="7"/>
        <end position="24"/>
    </location>
</feature>
<dbReference type="RefSeq" id="WP_147583794.1">
    <property type="nucleotide sequence ID" value="NZ_CP042831.1"/>
</dbReference>